<accession>A0A0A2V7K5</accession>
<keyword evidence="4" id="KW-1003">Cell membrane</keyword>
<dbReference type="GO" id="GO:0005886">
    <property type="term" value="C:plasma membrane"/>
    <property type="evidence" value="ECO:0007669"/>
    <property type="project" value="UniProtKB-SubCell"/>
</dbReference>
<feature type="transmembrane region" description="Helical" evidence="10">
    <location>
        <begin position="153"/>
        <end position="175"/>
    </location>
</feature>
<feature type="transmembrane region" description="Helical" evidence="10">
    <location>
        <begin position="635"/>
        <end position="657"/>
    </location>
</feature>
<dbReference type="UniPathway" id="UPA00694"/>
<keyword evidence="10" id="KW-1133">Transmembrane helix</keyword>
<dbReference type="GO" id="GO:0016740">
    <property type="term" value="F:transferase activity"/>
    <property type="evidence" value="ECO:0007669"/>
    <property type="project" value="UniProtKB-KW"/>
</dbReference>
<dbReference type="Pfam" id="PF17151">
    <property type="entry name" value="CHASE7"/>
    <property type="match status" value="1"/>
</dbReference>
<dbReference type="GO" id="GO:0030244">
    <property type="term" value="P:cellulose biosynthetic process"/>
    <property type="evidence" value="ECO:0007669"/>
    <property type="project" value="UniProtKB-KW"/>
</dbReference>
<evidence type="ECO:0000259" key="11">
    <source>
        <dbReference type="PROSITE" id="PS50887"/>
    </source>
</evidence>
<evidence type="ECO:0000256" key="8">
    <source>
        <dbReference type="ARBA" id="ARBA00031311"/>
    </source>
</evidence>
<protein>
    <recommendedName>
        <fullName evidence="8">Cellulose synthesis regulatory protein</fullName>
    </recommendedName>
</protein>
<dbReference type="PANTHER" id="PTHR30503:SF3">
    <property type="entry name" value="INNER MEMBRANE PROTEIN YEDI"/>
    <property type="match status" value="1"/>
</dbReference>
<keyword evidence="10" id="KW-0812">Transmembrane</keyword>
<gene>
    <name evidence="12" type="ORF">BBAD15_g10921</name>
</gene>
<dbReference type="CDD" id="cd01949">
    <property type="entry name" value="GGDEF"/>
    <property type="match status" value="1"/>
</dbReference>
<dbReference type="NCBIfam" id="NF011955">
    <property type="entry name" value="PRK15426.1"/>
    <property type="match status" value="1"/>
</dbReference>
<evidence type="ECO:0000256" key="1">
    <source>
        <dbReference type="ARBA" id="ARBA00004429"/>
    </source>
</evidence>
<evidence type="ECO:0000313" key="13">
    <source>
        <dbReference type="Proteomes" id="UP000030106"/>
    </source>
</evidence>
<evidence type="ECO:0000256" key="3">
    <source>
        <dbReference type="ARBA" id="ARBA00011738"/>
    </source>
</evidence>
<name>A0A0A2V7K5_BEABA</name>
<reference evidence="12 13" key="1">
    <citation type="submission" date="2012-10" db="EMBL/GenBank/DDBJ databases">
        <title>Genome sequencing and analysis of entomopathogenic fungi Beauveria bassiana D1-5.</title>
        <authorList>
            <person name="Li Q."/>
            <person name="Wang L."/>
            <person name="Zhang Z."/>
            <person name="Wang Q."/>
            <person name="Ren J."/>
            <person name="Wang M."/>
            <person name="Xu W."/>
            <person name="Wang J."/>
            <person name="Lu Y."/>
            <person name="Du Q."/>
            <person name="Sun Z."/>
        </authorList>
    </citation>
    <scope>NUCLEOTIDE SEQUENCE [LARGE SCALE GENOMIC DNA]</scope>
    <source>
        <strain evidence="12 13">D1-5</strain>
    </source>
</reference>
<keyword evidence="6" id="KW-0808">Transferase</keyword>
<dbReference type="InterPro" id="IPR029787">
    <property type="entry name" value="Nucleotide_cyclase"/>
</dbReference>
<keyword evidence="10" id="KW-0472">Membrane</keyword>
<sequence length="839" mass="93064">MGKLAAKKTAGVLGDDLSLNAQQVSGLRANRELPVVWSVAKGSFLNKLILVPLALVISAFAPWAITPLLMVGGAFLCFEGVEKVLHSVKASRHKESAEEKQARLEAIAAQDPLAFEKDKVKGAVRTDFILSAEIVAITLGIVAEAPLLNQVLILAGIAILVTIGVYGLVGMIVKIDDLGYWLADKRAALAKAVGKGLLILAPWLMKALTVVGTLAMFLVGGGILVHGVPVLHHGIEQWVGQYGGAVALIGPTLANLVLGFIAGGIVLFSPLMPEAAMVYVVSDEVRRKNGGPRMIVTGYSSGMVECRWYDGYGVKREAFREDDLAPVEIREHQQRNSLDNIATALDRQLQHSIDNLLFYRNTMHYALQSPISTDISRQALADFSVQRTQPYWQLRLDLNRGMPINGVSDEFVSHGHVLDRDESWLYPELEAALEFSYIMQLADDKRDLQRRVFYASRAGFFLSSTPPENDPTIVSLYYRLIAQPYFGAQSPENNPGRGLQWTHTYNPSSLNGQIITASVPLDLNQRWYGVLAMDFPVSGMHEFLQGLSHDRYEGTVMLFDRQFSLIATAANSLPLSPVFNAKQQAEIARSMESGEEGELRMDSRFVTWAKLMNFDGVLIKVHTLSEGVQGEFGRISIVLTVLWLLFTLMLFISWRIIRRLVSNMLTLQQTLSWRANYDTLTRLYNRGAFFDIAHGLAQDCQREDKPFSVIQMDLDFFKGINDRFGHHAGDKVLSHAAALLASSLREGDVAGRVGGEEFCVLLPGTRLPEAAAIAERIRLRINTKELFLQAGQTLKISASFGVSCAHERHDYDFEHLQSIADRRLYKAKQHGRNQVCMQD</sequence>
<dbReference type="FunFam" id="3.30.70.270:FF:000001">
    <property type="entry name" value="Diguanylate cyclase domain protein"/>
    <property type="match status" value="1"/>
</dbReference>
<feature type="transmembrane region" description="Helical" evidence="10">
    <location>
        <begin position="196"/>
        <end position="225"/>
    </location>
</feature>
<dbReference type="Gene3D" id="3.30.70.270">
    <property type="match status" value="1"/>
</dbReference>
<dbReference type="SMART" id="SM00267">
    <property type="entry name" value="GGDEF"/>
    <property type="match status" value="1"/>
</dbReference>
<comment type="caution">
    <text evidence="12">The sequence shown here is derived from an EMBL/GenBank/DDBJ whole genome shotgun (WGS) entry which is preliminary data.</text>
</comment>
<evidence type="ECO:0000256" key="6">
    <source>
        <dbReference type="ARBA" id="ARBA00022679"/>
    </source>
</evidence>
<feature type="domain" description="GGDEF" evidence="11">
    <location>
        <begin position="705"/>
        <end position="839"/>
    </location>
</feature>
<dbReference type="AlphaFoldDB" id="A0A0A2V7K5"/>
<evidence type="ECO:0000313" key="12">
    <source>
        <dbReference type="EMBL" id="KGQ03841.1"/>
    </source>
</evidence>
<dbReference type="HOGENOM" id="CLU_338882_0_0_1"/>
<dbReference type="InterPro" id="IPR008526">
    <property type="entry name" value="YedI"/>
</dbReference>
<dbReference type="PANTHER" id="PTHR30503">
    <property type="entry name" value="INNER MEMBRANE PROTEIN YEDI"/>
    <property type="match status" value="1"/>
</dbReference>
<dbReference type="Pfam" id="PF00990">
    <property type="entry name" value="GGDEF"/>
    <property type="match status" value="1"/>
</dbReference>
<evidence type="ECO:0000256" key="2">
    <source>
        <dbReference type="ARBA" id="ARBA00005186"/>
    </source>
</evidence>
<comment type="subcellular location">
    <subcellularLocation>
        <location evidence="1">Cell inner membrane</location>
        <topology evidence="1">Multi-pass membrane protein</topology>
    </subcellularLocation>
</comment>
<comment type="pathway">
    <text evidence="2">Glycan metabolism; bacterial cellulose biosynthesis.</text>
</comment>
<keyword evidence="5" id="KW-0997">Cell inner membrane</keyword>
<evidence type="ECO:0000256" key="10">
    <source>
        <dbReference type="SAM" id="Phobius"/>
    </source>
</evidence>
<feature type="transmembrane region" description="Helical" evidence="10">
    <location>
        <begin position="245"/>
        <end position="268"/>
    </location>
</feature>
<dbReference type="STRING" id="1245745.A0A0A2V7K5"/>
<dbReference type="Proteomes" id="UP000030106">
    <property type="component" value="Unassembled WGS sequence"/>
</dbReference>
<keyword evidence="7" id="KW-0135">Cellulose biosynthesis</keyword>
<dbReference type="NCBIfam" id="TIGR00254">
    <property type="entry name" value="GGDEF"/>
    <property type="match status" value="1"/>
</dbReference>
<dbReference type="InterPro" id="IPR033416">
    <property type="entry name" value="CHASE7"/>
</dbReference>
<evidence type="ECO:0000256" key="9">
    <source>
        <dbReference type="ARBA" id="ARBA00045634"/>
    </source>
</evidence>
<dbReference type="NCBIfam" id="NF007476">
    <property type="entry name" value="PRK10062.1"/>
    <property type="match status" value="1"/>
</dbReference>
<dbReference type="UniPathway" id="UPA00599"/>
<dbReference type="InterPro" id="IPR000160">
    <property type="entry name" value="GGDEF_dom"/>
</dbReference>
<dbReference type="SUPFAM" id="SSF55073">
    <property type="entry name" value="Nucleotide cyclase"/>
    <property type="match status" value="1"/>
</dbReference>
<comment type="subunit">
    <text evidence="3">Homodimer.</text>
</comment>
<dbReference type="Pfam" id="PF05661">
    <property type="entry name" value="DUF808"/>
    <property type="match status" value="1"/>
</dbReference>
<feature type="transmembrane region" description="Helical" evidence="10">
    <location>
        <begin position="128"/>
        <end position="147"/>
    </location>
</feature>
<evidence type="ECO:0000256" key="4">
    <source>
        <dbReference type="ARBA" id="ARBA00022475"/>
    </source>
</evidence>
<dbReference type="PROSITE" id="PS50887">
    <property type="entry name" value="GGDEF"/>
    <property type="match status" value="1"/>
</dbReference>
<evidence type="ECO:0000256" key="5">
    <source>
        <dbReference type="ARBA" id="ARBA00022519"/>
    </source>
</evidence>
<evidence type="ECO:0000256" key="7">
    <source>
        <dbReference type="ARBA" id="ARBA00022916"/>
    </source>
</evidence>
<proteinExistence type="predicted"/>
<feature type="transmembrane region" description="Helical" evidence="10">
    <location>
        <begin position="49"/>
        <end position="78"/>
    </location>
</feature>
<organism evidence="12 13">
    <name type="scientific">Beauveria bassiana D1-5</name>
    <dbReference type="NCBI Taxonomy" id="1245745"/>
    <lineage>
        <taxon>Eukaryota</taxon>
        <taxon>Fungi</taxon>
        <taxon>Dikarya</taxon>
        <taxon>Ascomycota</taxon>
        <taxon>Pezizomycotina</taxon>
        <taxon>Sordariomycetes</taxon>
        <taxon>Hypocreomycetidae</taxon>
        <taxon>Hypocreales</taxon>
        <taxon>Cordycipitaceae</taxon>
        <taxon>Beauveria</taxon>
    </lineage>
</organism>
<dbReference type="EMBL" id="ANFO01001148">
    <property type="protein sequence ID" value="KGQ03841.1"/>
    <property type="molecule type" value="Genomic_DNA"/>
</dbReference>
<comment type="function">
    <text evidence="9">Catalyzes the synthesis of cyclic-di-GMP (c-di-GMP) via the condensation of 2 GTP molecules. Cyclic-di-GMP is a second messenger which controls cell surface-associated traits in bacteria. Involved in the regulation of cellulose production.</text>
</comment>
<dbReference type="InterPro" id="IPR043128">
    <property type="entry name" value="Rev_trsase/Diguanyl_cyclase"/>
</dbReference>